<reference evidence="2" key="2">
    <citation type="submission" date="2020-09" db="EMBL/GenBank/DDBJ databases">
        <authorList>
            <person name="Sun Q."/>
            <person name="Ohkuma M."/>
        </authorList>
    </citation>
    <scope>NUCLEOTIDE SEQUENCE</scope>
    <source>
        <strain evidence="2">JCM 14719</strain>
    </source>
</reference>
<evidence type="ECO:0000313" key="2">
    <source>
        <dbReference type="EMBL" id="GGK08509.1"/>
    </source>
</evidence>
<sequence length="54" mass="5697">MLFTLGCLLALAAFILIVVGVLPRPTHNMKPQYSLAVLGLLVGAVSAALIFMDL</sequence>
<keyword evidence="1" id="KW-1133">Transmembrane helix</keyword>
<reference evidence="2" key="1">
    <citation type="journal article" date="2014" name="Int. J. Syst. Evol. Microbiol.">
        <title>Complete genome sequence of Corynebacterium casei LMG S-19264T (=DSM 44701T), isolated from a smear-ripened cheese.</title>
        <authorList>
            <consortium name="US DOE Joint Genome Institute (JGI-PGF)"/>
            <person name="Walter F."/>
            <person name="Albersmeier A."/>
            <person name="Kalinowski J."/>
            <person name="Ruckert C."/>
        </authorList>
    </citation>
    <scope>NUCLEOTIDE SEQUENCE</scope>
    <source>
        <strain evidence="2">JCM 14719</strain>
    </source>
</reference>
<dbReference type="RefSeq" id="WP_157057826.1">
    <property type="nucleotide sequence ID" value="NZ_BMOF01000085.1"/>
</dbReference>
<evidence type="ECO:0000256" key="1">
    <source>
        <dbReference type="SAM" id="Phobius"/>
    </source>
</evidence>
<accession>A0A8J3BB53</accession>
<name>A0A8J3BB53_9BACI</name>
<gene>
    <name evidence="2" type="ORF">GCM10007043_23240</name>
</gene>
<organism evidence="2 3">
    <name type="scientific">Calditerricola satsumensis</name>
    <dbReference type="NCBI Taxonomy" id="373054"/>
    <lineage>
        <taxon>Bacteria</taxon>
        <taxon>Bacillati</taxon>
        <taxon>Bacillota</taxon>
        <taxon>Bacilli</taxon>
        <taxon>Bacillales</taxon>
        <taxon>Bacillaceae</taxon>
        <taxon>Calditerricola</taxon>
    </lineage>
</organism>
<keyword evidence="1" id="KW-0472">Membrane</keyword>
<comment type="caution">
    <text evidence="2">The sequence shown here is derived from an EMBL/GenBank/DDBJ whole genome shotgun (WGS) entry which is preliminary data.</text>
</comment>
<evidence type="ECO:0000313" key="3">
    <source>
        <dbReference type="Proteomes" id="UP000637720"/>
    </source>
</evidence>
<dbReference type="Proteomes" id="UP000637720">
    <property type="component" value="Unassembled WGS sequence"/>
</dbReference>
<keyword evidence="1" id="KW-0812">Transmembrane</keyword>
<dbReference type="AlphaFoldDB" id="A0A8J3BB53"/>
<proteinExistence type="predicted"/>
<keyword evidence="3" id="KW-1185">Reference proteome</keyword>
<protein>
    <submittedName>
        <fullName evidence="2">Uncharacterized protein</fullName>
    </submittedName>
</protein>
<dbReference type="EMBL" id="BMOF01000085">
    <property type="protein sequence ID" value="GGK08509.1"/>
    <property type="molecule type" value="Genomic_DNA"/>
</dbReference>
<feature type="transmembrane region" description="Helical" evidence="1">
    <location>
        <begin position="33"/>
        <end position="52"/>
    </location>
</feature>